<dbReference type="GO" id="GO:0006094">
    <property type="term" value="P:gluconeogenesis"/>
    <property type="evidence" value="ECO:0007669"/>
    <property type="project" value="InterPro"/>
</dbReference>
<organism evidence="1 2">
    <name type="scientific">Limosilactobacillus oris PB013-T2-3</name>
    <dbReference type="NCBI Taxonomy" id="908339"/>
    <lineage>
        <taxon>Bacteria</taxon>
        <taxon>Bacillati</taxon>
        <taxon>Bacillota</taxon>
        <taxon>Bacilli</taxon>
        <taxon>Lactobacillales</taxon>
        <taxon>Lactobacillaceae</taxon>
        <taxon>Limosilactobacillus</taxon>
    </lineage>
</organism>
<feature type="non-terminal residue" evidence="1">
    <location>
        <position position="137"/>
    </location>
</feature>
<comment type="caution">
    <text evidence="1">The sequence shown here is derived from an EMBL/GenBank/DDBJ whole genome shotgun (WGS) entry which is preliminary data.</text>
</comment>
<proteinExistence type="predicted"/>
<dbReference type="PROSITE" id="PS51463">
    <property type="entry name" value="P_GLUCOSE_ISOMERASE_3"/>
    <property type="match status" value="1"/>
</dbReference>
<dbReference type="GO" id="GO:0006096">
    <property type="term" value="P:glycolytic process"/>
    <property type="evidence" value="ECO:0007669"/>
    <property type="project" value="InterPro"/>
</dbReference>
<dbReference type="SUPFAM" id="SSF53697">
    <property type="entry name" value="SIS domain"/>
    <property type="match status" value="1"/>
</dbReference>
<keyword evidence="1" id="KW-0413">Isomerase</keyword>
<name>E3C9S4_9LACO</name>
<sequence>MTQVKFDSSALKQFVHDNELGEMQAMVKAADDELRNGTGAGAAYRDWLHLPSEYDKDEFERIKQAAKKIQSDSDILIVIGIGGSYLGAQMAIDFLHNTFYQAQDAKDRKYPLVIFAGNSLSSTYVHDLLQLIGDKDF</sequence>
<gene>
    <name evidence="1" type="ORF">HMPREF9265_0373</name>
</gene>
<protein>
    <submittedName>
        <fullName evidence="1">Putative Glucose-6-phosphate isomerase</fullName>
    </submittedName>
</protein>
<dbReference type="Gene3D" id="3.40.50.10490">
    <property type="entry name" value="Glucose-6-phosphate isomerase like protein, domain 1"/>
    <property type="match status" value="1"/>
</dbReference>
<dbReference type="AlphaFoldDB" id="E3C9S4"/>
<evidence type="ECO:0000313" key="1">
    <source>
        <dbReference type="EMBL" id="EFQ52498.1"/>
    </source>
</evidence>
<dbReference type="eggNOG" id="COG0166">
    <property type="taxonomic scope" value="Bacteria"/>
</dbReference>
<reference evidence="1 2" key="1">
    <citation type="submission" date="2010-10" db="EMBL/GenBank/DDBJ databases">
        <authorList>
            <person name="Durkin A.S."/>
            <person name="Madupu R."/>
            <person name="Torralba M."/>
            <person name="Gillis M."/>
            <person name="Methe B."/>
            <person name="Sutton G."/>
            <person name="Nelson K.E."/>
        </authorList>
    </citation>
    <scope>NUCLEOTIDE SEQUENCE [LARGE SCALE GENOMIC DNA]</scope>
    <source>
        <strain evidence="1 2">PB013-T2-3</strain>
    </source>
</reference>
<dbReference type="InterPro" id="IPR001672">
    <property type="entry name" value="G6P_Isomerase"/>
</dbReference>
<dbReference type="InterPro" id="IPR046348">
    <property type="entry name" value="SIS_dom_sf"/>
</dbReference>
<dbReference type="EMBL" id="AEKL01000071">
    <property type="protein sequence ID" value="EFQ52498.1"/>
    <property type="molecule type" value="Genomic_DNA"/>
</dbReference>
<dbReference type="Proteomes" id="UP000003070">
    <property type="component" value="Unassembled WGS sequence"/>
</dbReference>
<dbReference type="GO" id="GO:0097367">
    <property type="term" value="F:carbohydrate derivative binding"/>
    <property type="evidence" value="ECO:0007669"/>
    <property type="project" value="InterPro"/>
</dbReference>
<evidence type="ECO:0000313" key="2">
    <source>
        <dbReference type="Proteomes" id="UP000003070"/>
    </source>
</evidence>
<dbReference type="GO" id="GO:0004347">
    <property type="term" value="F:glucose-6-phosphate isomerase activity"/>
    <property type="evidence" value="ECO:0007669"/>
    <property type="project" value="InterPro"/>
</dbReference>
<accession>E3C9S4</accession>